<evidence type="ECO:0000313" key="3">
    <source>
        <dbReference type="Proteomes" id="UP000231092"/>
    </source>
</evidence>
<dbReference type="InterPro" id="IPR015037">
    <property type="entry name" value="DUF1919"/>
</dbReference>
<dbReference type="OrthoDB" id="6636518at2"/>
<dbReference type="AlphaFoldDB" id="A0A2M8ZCF0"/>
<dbReference type="InterPro" id="IPR037226">
    <property type="entry name" value="CAC2185-like_sf"/>
</dbReference>
<dbReference type="Proteomes" id="UP000231092">
    <property type="component" value="Unassembled WGS sequence"/>
</dbReference>
<name>A0A2M8ZCF0_9FIRM</name>
<dbReference type="Pfam" id="PF22674">
    <property type="entry name" value="C2185-like_N"/>
    <property type="match status" value="1"/>
</dbReference>
<dbReference type="Pfam" id="PF08942">
    <property type="entry name" value="DUF1919"/>
    <property type="match status" value="1"/>
</dbReference>
<dbReference type="EMBL" id="PGET01000001">
    <property type="protein sequence ID" value="PJJ31142.1"/>
    <property type="molecule type" value="Genomic_DNA"/>
</dbReference>
<evidence type="ECO:0000313" key="2">
    <source>
        <dbReference type="EMBL" id="PJJ31142.1"/>
    </source>
</evidence>
<gene>
    <name evidence="2" type="ORF">H171_4782</name>
</gene>
<comment type="caution">
    <text evidence="2">The sequence shown here is derived from an EMBL/GenBank/DDBJ whole genome shotgun (WGS) entry which is preliminary data.</text>
</comment>
<dbReference type="SUPFAM" id="SSF142795">
    <property type="entry name" value="CAC2185-like"/>
    <property type="match status" value="1"/>
</dbReference>
<reference evidence="2 3" key="1">
    <citation type="submission" date="2017-11" db="EMBL/GenBank/DDBJ databases">
        <title>Understudied soil microbes with underappreciated capabilities: Untangling the Clostridium saccharolyticum group.</title>
        <authorList>
            <person name="Leschine S."/>
        </authorList>
    </citation>
    <scope>NUCLEOTIDE SEQUENCE [LARGE SCALE GENOMIC DNA]</scope>
    <source>
        <strain evidence="2 3">18A</strain>
    </source>
</reference>
<proteinExistence type="predicted"/>
<evidence type="ECO:0000259" key="1">
    <source>
        <dbReference type="Pfam" id="PF22674"/>
    </source>
</evidence>
<sequence length="299" mass="35116">MKFNIIIWGIGAIYNKYVNTLKYLEYKNEIEIVAATAKGYSFIDRIDGYPLIEKKQIRGIIFDYLIIMSKKGEKEIINEALELGIPREKILPYKILDIPCFDFYEYIKLKNSRISIISDNCWGGIAYATLGLECLSPFKNLFIAEREYLKLLSDIRYYLGCPFELSKFAIDINSKEQYPVMRLDDVEVHCCHEKVPDKAKENWNRRLEKINWDNLFIAMYTEDKSIAEAFLDIDFEKKICFVPFESQSDNLIYLRQTENQKHFWECVNNNGSIGNGSYAYHLVKLLLREKTFSRCIIKG</sequence>
<organism evidence="2 3">
    <name type="scientific">[Clostridium] celerecrescens 18A</name>
    <dbReference type="NCBI Taxonomy" id="1286362"/>
    <lineage>
        <taxon>Bacteria</taxon>
        <taxon>Bacillati</taxon>
        <taxon>Bacillota</taxon>
        <taxon>Clostridia</taxon>
        <taxon>Lachnospirales</taxon>
        <taxon>Lachnospiraceae</taxon>
        <taxon>Lacrimispora</taxon>
    </lineage>
</organism>
<protein>
    <submittedName>
        <fullName evidence="2">Uncharacterized protein (DUF1919 family)</fullName>
    </submittedName>
</protein>
<dbReference type="Gene3D" id="3.40.50.720">
    <property type="entry name" value="NAD(P)-binding Rossmann-like Domain"/>
    <property type="match status" value="1"/>
</dbReference>
<dbReference type="RefSeq" id="WP_100307304.1">
    <property type="nucleotide sequence ID" value="NZ_PGET01000001.1"/>
</dbReference>
<feature type="domain" description="C2185-like N-terminal" evidence="1">
    <location>
        <begin position="1"/>
        <end position="91"/>
    </location>
</feature>
<accession>A0A2M8ZCF0</accession>
<dbReference type="InterPro" id="IPR054601">
    <property type="entry name" value="C2185-like_N"/>
</dbReference>